<dbReference type="GO" id="GO:0000272">
    <property type="term" value="P:polysaccharide catabolic process"/>
    <property type="evidence" value="ECO:0007669"/>
    <property type="project" value="UniProtKB-KW"/>
</dbReference>
<feature type="signal peptide" evidence="3">
    <location>
        <begin position="1"/>
        <end position="18"/>
    </location>
</feature>
<dbReference type="PANTHER" id="PTHR31683">
    <property type="entry name" value="PECTATE LYASE 18-RELATED"/>
    <property type="match status" value="1"/>
</dbReference>
<comment type="subcellular location">
    <subcellularLocation>
        <location evidence="2">Secreted</location>
    </subcellularLocation>
</comment>
<dbReference type="SUPFAM" id="SSF51126">
    <property type="entry name" value="Pectin lyase-like"/>
    <property type="match status" value="1"/>
</dbReference>
<dbReference type="Gene3D" id="2.160.20.10">
    <property type="entry name" value="Single-stranded right-handed beta-helix, Pectin lyase-like"/>
    <property type="match status" value="1"/>
</dbReference>
<dbReference type="SMART" id="SM00656">
    <property type="entry name" value="Amb_all"/>
    <property type="match status" value="1"/>
</dbReference>
<keyword evidence="2" id="KW-0119">Carbohydrate metabolism</keyword>
<dbReference type="GO" id="GO:0030570">
    <property type="term" value="F:pectate lyase activity"/>
    <property type="evidence" value="ECO:0007669"/>
    <property type="project" value="InterPro"/>
</dbReference>
<evidence type="ECO:0000256" key="3">
    <source>
        <dbReference type="SAM" id="SignalP"/>
    </source>
</evidence>
<sequence length="451" mass="47690">MRLRTVAAATACAATAFAITTAAPINPAGAAPAVTTAALALARQTLPAGDGWGSAGTGTTGGSAAAPADIRVATDRSSLIAALGGDNVANRTNATPKIVFIAGRIDANTDDTGNPLSCGNYADPEYDLAAYLATYDPATWGRVAPSGPLEDARVRSARNQTDRIRINVGPNTTIIGLGRTAKLAGANLILDRVSNVIVRNLSFEDAYDCFPAWTPTDGAEGNWNSLHDTLTLTAATNVWVDHNTFTDGSNQDATQPVYFGRPYQVHDGLFDIIRGSDYVTASWNNLFEHDKTMLIGSTNTPGVDVGKLRVTLHHNRFANVGQRAPRVRFGQVDVYNNYFYETDEDVYSYSWGVGVQSAIYAENNFLLRSADIPLDAVVFDWGGTAMTEIGTLARIGTQRPVPVSLLAEYNATHEPDLGSDAGWVPTLRSGGVDPTAAVPGRVSARAGAGKL</sequence>
<keyword evidence="1 2" id="KW-0456">Lyase</keyword>
<keyword evidence="6" id="KW-1185">Reference proteome</keyword>
<comment type="caution">
    <text evidence="5">The sequence shown here is derived from an EMBL/GenBank/DDBJ whole genome shotgun (WGS) entry which is preliminary data.</text>
</comment>
<dbReference type="GO" id="GO:0005576">
    <property type="term" value="C:extracellular region"/>
    <property type="evidence" value="ECO:0007669"/>
    <property type="project" value="UniProtKB-SubCell"/>
</dbReference>
<feature type="domain" description="Pectate lyase" evidence="4">
    <location>
        <begin position="133"/>
        <end position="372"/>
    </location>
</feature>
<protein>
    <submittedName>
        <fullName evidence="5">Pectate lyase</fullName>
    </submittedName>
</protein>
<dbReference type="Pfam" id="PF00544">
    <property type="entry name" value="Pectate_lyase_4"/>
    <property type="match status" value="1"/>
</dbReference>
<feature type="chain" id="PRO_5039717246" evidence="3">
    <location>
        <begin position="19"/>
        <end position="451"/>
    </location>
</feature>
<comment type="similarity">
    <text evidence="2">Belongs to the polysaccharide lyase 1 family.</text>
</comment>
<dbReference type="Proteomes" id="UP000612585">
    <property type="component" value="Unassembled WGS sequence"/>
</dbReference>
<accession>A0A8J3Z0U1</accession>
<dbReference type="InterPro" id="IPR002022">
    <property type="entry name" value="Pec_lyase"/>
</dbReference>
<reference evidence="5" key="1">
    <citation type="submission" date="2021-01" db="EMBL/GenBank/DDBJ databases">
        <title>Whole genome shotgun sequence of Virgisporangium aurantiacum NBRC 16421.</title>
        <authorList>
            <person name="Komaki H."/>
            <person name="Tamura T."/>
        </authorList>
    </citation>
    <scope>NUCLEOTIDE SEQUENCE</scope>
    <source>
        <strain evidence="5">NBRC 16421</strain>
    </source>
</reference>
<dbReference type="RefSeq" id="WP_203991752.1">
    <property type="nucleotide sequence ID" value="NZ_BOPG01000015.1"/>
</dbReference>
<evidence type="ECO:0000256" key="1">
    <source>
        <dbReference type="ARBA" id="ARBA00023239"/>
    </source>
</evidence>
<dbReference type="EMBL" id="BOPG01000015">
    <property type="protein sequence ID" value="GIJ55229.1"/>
    <property type="molecule type" value="Genomic_DNA"/>
</dbReference>
<keyword evidence="3" id="KW-0732">Signal</keyword>
<gene>
    <name evidence="5" type="primary">pel</name>
    <name evidence="5" type="ORF">Vau01_027450</name>
</gene>
<dbReference type="InterPro" id="IPR045032">
    <property type="entry name" value="PEL"/>
</dbReference>
<proteinExistence type="inferred from homology"/>
<evidence type="ECO:0000259" key="4">
    <source>
        <dbReference type="SMART" id="SM00656"/>
    </source>
</evidence>
<keyword evidence="2" id="KW-0624">Polysaccharide degradation</keyword>
<dbReference type="InterPro" id="IPR012334">
    <property type="entry name" value="Pectin_lyas_fold"/>
</dbReference>
<dbReference type="InterPro" id="IPR011050">
    <property type="entry name" value="Pectin_lyase_fold/virulence"/>
</dbReference>
<name>A0A8J3Z0U1_9ACTN</name>
<dbReference type="AlphaFoldDB" id="A0A8J3Z0U1"/>
<dbReference type="PANTHER" id="PTHR31683:SF18">
    <property type="entry name" value="PECTATE LYASE 21-RELATED"/>
    <property type="match status" value="1"/>
</dbReference>
<evidence type="ECO:0000313" key="5">
    <source>
        <dbReference type="EMBL" id="GIJ55229.1"/>
    </source>
</evidence>
<evidence type="ECO:0000256" key="2">
    <source>
        <dbReference type="RuleBase" id="RU361173"/>
    </source>
</evidence>
<evidence type="ECO:0000313" key="6">
    <source>
        <dbReference type="Proteomes" id="UP000612585"/>
    </source>
</evidence>
<organism evidence="5 6">
    <name type="scientific">Virgisporangium aurantiacum</name>
    <dbReference type="NCBI Taxonomy" id="175570"/>
    <lineage>
        <taxon>Bacteria</taxon>
        <taxon>Bacillati</taxon>
        <taxon>Actinomycetota</taxon>
        <taxon>Actinomycetes</taxon>
        <taxon>Micromonosporales</taxon>
        <taxon>Micromonosporaceae</taxon>
        <taxon>Virgisporangium</taxon>
    </lineage>
</organism>
<keyword evidence="2" id="KW-0964">Secreted</keyword>